<dbReference type="PROSITE" id="PS00284">
    <property type="entry name" value="SERPIN"/>
    <property type="match status" value="1"/>
</dbReference>
<dbReference type="Pfam" id="PF00079">
    <property type="entry name" value="Serpin"/>
    <property type="match status" value="1"/>
</dbReference>
<evidence type="ECO:0000256" key="1">
    <source>
        <dbReference type="ARBA" id="ARBA00009500"/>
    </source>
</evidence>
<organism evidence="5 6">
    <name type="scientific">Rotaria socialis</name>
    <dbReference type="NCBI Taxonomy" id="392032"/>
    <lineage>
        <taxon>Eukaryota</taxon>
        <taxon>Metazoa</taxon>
        <taxon>Spiralia</taxon>
        <taxon>Gnathifera</taxon>
        <taxon>Rotifera</taxon>
        <taxon>Eurotatoria</taxon>
        <taxon>Bdelloidea</taxon>
        <taxon>Philodinida</taxon>
        <taxon>Philodinidae</taxon>
        <taxon>Rotaria</taxon>
    </lineage>
</organism>
<feature type="domain" description="Serpin" evidence="4">
    <location>
        <begin position="40"/>
        <end position="397"/>
    </location>
</feature>
<feature type="chain" id="PRO_5032945131" description="Serpin domain-containing protein" evidence="3">
    <location>
        <begin position="26"/>
        <end position="412"/>
    </location>
</feature>
<name>A0A818CCD4_9BILA</name>
<dbReference type="InterPro" id="IPR000215">
    <property type="entry name" value="Serpin_fam"/>
</dbReference>
<dbReference type="EMBL" id="CAJNYU010001378">
    <property type="protein sequence ID" value="CAF3430540.1"/>
    <property type="molecule type" value="Genomic_DNA"/>
</dbReference>
<dbReference type="InterPro" id="IPR042185">
    <property type="entry name" value="Serpin_sf_2"/>
</dbReference>
<keyword evidence="3" id="KW-0732">Signal</keyword>
<dbReference type="Proteomes" id="UP000663869">
    <property type="component" value="Unassembled WGS sequence"/>
</dbReference>
<dbReference type="Gene3D" id="3.30.497.10">
    <property type="entry name" value="Antithrombin, subunit I, domain 2"/>
    <property type="match status" value="1"/>
</dbReference>
<dbReference type="SUPFAM" id="SSF56574">
    <property type="entry name" value="Serpins"/>
    <property type="match status" value="1"/>
</dbReference>
<proteinExistence type="inferred from homology"/>
<evidence type="ECO:0000259" key="4">
    <source>
        <dbReference type="SMART" id="SM00093"/>
    </source>
</evidence>
<dbReference type="PANTHER" id="PTHR11461">
    <property type="entry name" value="SERINE PROTEASE INHIBITOR, SERPIN"/>
    <property type="match status" value="1"/>
</dbReference>
<dbReference type="InterPro" id="IPR042178">
    <property type="entry name" value="Serpin_sf_1"/>
</dbReference>
<feature type="signal peptide" evidence="3">
    <location>
        <begin position="1"/>
        <end position="25"/>
    </location>
</feature>
<evidence type="ECO:0000313" key="5">
    <source>
        <dbReference type="EMBL" id="CAF3430540.1"/>
    </source>
</evidence>
<protein>
    <recommendedName>
        <fullName evidence="4">Serpin domain-containing protein</fullName>
    </recommendedName>
</protein>
<gene>
    <name evidence="5" type="ORF">FME351_LOCUS11775</name>
</gene>
<dbReference type="InterPro" id="IPR023795">
    <property type="entry name" value="Serpin_CS"/>
</dbReference>
<evidence type="ECO:0000313" key="6">
    <source>
        <dbReference type="Proteomes" id="UP000663869"/>
    </source>
</evidence>
<comment type="caution">
    <text evidence="5">The sequence shown here is derived from an EMBL/GenBank/DDBJ whole genome shotgun (WGS) entry which is preliminary data.</text>
</comment>
<dbReference type="PANTHER" id="PTHR11461:SF211">
    <property type="entry name" value="GH10112P-RELATED"/>
    <property type="match status" value="1"/>
</dbReference>
<comment type="similarity">
    <text evidence="1 2">Belongs to the serpin family.</text>
</comment>
<dbReference type="CDD" id="cd00172">
    <property type="entry name" value="serpin"/>
    <property type="match status" value="1"/>
</dbReference>
<dbReference type="GO" id="GO:0005615">
    <property type="term" value="C:extracellular space"/>
    <property type="evidence" value="ECO:0007669"/>
    <property type="project" value="InterPro"/>
</dbReference>
<evidence type="ECO:0000256" key="2">
    <source>
        <dbReference type="RuleBase" id="RU000411"/>
    </source>
</evidence>
<dbReference type="AlphaFoldDB" id="A0A818CCD4"/>
<dbReference type="InterPro" id="IPR023796">
    <property type="entry name" value="Serpin_dom"/>
</dbReference>
<dbReference type="SMART" id="SM00093">
    <property type="entry name" value="SERPIN"/>
    <property type="match status" value="1"/>
</dbReference>
<reference evidence="5" key="1">
    <citation type="submission" date="2021-02" db="EMBL/GenBank/DDBJ databases">
        <authorList>
            <person name="Nowell W R."/>
        </authorList>
    </citation>
    <scope>NUCLEOTIDE SEQUENCE</scope>
</reference>
<dbReference type="InterPro" id="IPR036186">
    <property type="entry name" value="Serpin_sf"/>
</dbReference>
<evidence type="ECO:0000256" key="3">
    <source>
        <dbReference type="SAM" id="SignalP"/>
    </source>
</evidence>
<accession>A0A818CCD4</accession>
<dbReference type="Gene3D" id="2.30.39.10">
    <property type="entry name" value="Alpha-1-antitrypsin, domain 1"/>
    <property type="match status" value="1"/>
</dbReference>
<sequence length="412" mass="46747">MLLETFLPMPRLILVIALLLSNVESKLTAVSKKSIEDFHLNLYKSIVATKPDDNIFFSPYSISLALAMITGGAQGKTEKELLHLLQIPSRNQLDALVKQLMSITRLPEIKLANRLYPDKKFQILPAFKRRLEKLHNITLVSVDLNAKNVTPVINGINTWVSNQTGGYIKKALDKKDLVGNTSPAVNALLIINCLLFDGTFLFFSHMFSLDYFFSATWQVEFQGQNTLDGNTFYPDIGPPLEKKLTLMRKMDLTFTIILPNKNIKLSQVESNLTPALLNSPTTTNQNIFLSIPKWKFEFESQLENILKTKMKLNDIFDQNKANVKGLSMEKNIFLSNLIHKTYIIVDEKGVRAAATSIARIMLTTSTRPDVNFLCNKPFIYAIRYKQTTLFMGRYVKVIDTSNMPPIMDDKRG</sequence>
<dbReference type="GO" id="GO:0004867">
    <property type="term" value="F:serine-type endopeptidase inhibitor activity"/>
    <property type="evidence" value="ECO:0007669"/>
    <property type="project" value="InterPro"/>
</dbReference>